<name>A0A2P8HCH0_CHINA</name>
<proteinExistence type="predicted"/>
<sequence length="581" mass="66498">MHLFYKITHIIPMFKKLLFVCLSVFLFQGAQSQAPAAESPTVVRSTPFDEPERGANRLLLMKNGNTLFFSFTPKKGIDVTVFDQQHQSKPVMKNRITSWKNKQMSKAQLEGLYEINGQAVVFLQQYVKKKPCLFRFIFDAANGKLIEEKLIADLPRIGMGQGYAIAFGGMKMPEFDLRKDPNSEYYAVAMLNSKAHESGERIKVIHFNPQHQVINESFFDTPKGDYKYINLADMYVQGDKFVFLSTFAYNTRSSGGKDSRFVIGSLAKGDNQFKSVLLDYTEDFKLRDVALKYSNLNNSVYLLTTITAKTSPEEPIMSRSKTDKFSLLMNEINPENLTVKQHYFIDHPMLDKYAQKHLKYKKKYQGVIQDFNLNADGTINLLLEEMDIIAHTYTNTNTNGRGGITMGTSHTTYTTRLGEMGIVQLAANGKEINSYAIAKSQEASVILDIFDLNRRNQSSWNFRGKRSKTNLSGFYSYDFFNTNNKDYIIYNDYPENKESNTENYRRKKNVKTVSKTNTICAIVDGQQITKTYLFGDPGDKTESRFSQMEMITKNADGKSFSTMMIERKGRHKKAYIVWVSL</sequence>
<organism evidence="2 3">
    <name type="scientific">Chitinophaga niastensis</name>
    <dbReference type="NCBI Taxonomy" id="536980"/>
    <lineage>
        <taxon>Bacteria</taxon>
        <taxon>Pseudomonadati</taxon>
        <taxon>Bacteroidota</taxon>
        <taxon>Chitinophagia</taxon>
        <taxon>Chitinophagales</taxon>
        <taxon>Chitinophagaceae</taxon>
        <taxon>Chitinophaga</taxon>
    </lineage>
</organism>
<evidence type="ECO:0000313" key="3">
    <source>
        <dbReference type="Proteomes" id="UP000240971"/>
    </source>
</evidence>
<comment type="caution">
    <text evidence="2">The sequence shown here is derived from an EMBL/GenBank/DDBJ whole genome shotgun (WGS) entry which is preliminary data.</text>
</comment>
<keyword evidence="3" id="KW-1185">Reference proteome</keyword>
<accession>A0A2P8HCH0</accession>
<dbReference type="EMBL" id="PYAW01000007">
    <property type="protein sequence ID" value="PSL43927.1"/>
    <property type="molecule type" value="Genomic_DNA"/>
</dbReference>
<gene>
    <name evidence="2" type="ORF">CLV51_107239</name>
</gene>
<dbReference type="AlphaFoldDB" id="A0A2P8HCH0"/>
<evidence type="ECO:0000313" key="2">
    <source>
        <dbReference type="EMBL" id="PSL43927.1"/>
    </source>
</evidence>
<reference evidence="2 3" key="1">
    <citation type="submission" date="2018-03" db="EMBL/GenBank/DDBJ databases">
        <title>Genomic Encyclopedia of Archaeal and Bacterial Type Strains, Phase II (KMG-II): from individual species to whole genera.</title>
        <authorList>
            <person name="Goeker M."/>
        </authorList>
    </citation>
    <scope>NUCLEOTIDE SEQUENCE [LARGE SCALE GENOMIC DNA]</scope>
    <source>
        <strain evidence="2 3">DSM 24859</strain>
    </source>
</reference>
<feature type="chain" id="PRO_5015116925" evidence="1">
    <location>
        <begin position="37"/>
        <end position="581"/>
    </location>
</feature>
<keyword evidence="1" id="KW-0732">Signal</keyword>
<protein>
    <submittedName>
        <fullName evidence="2">Uncharacterized protein</fullName>
    </submittedName>
</protein>
<evidence type="ECO:0000256" key="1">
    <source>
        <dbReference type="SAM" id="SignalP"/>
    </source>
</evidence>
<feature type="signal peptide" evidence="1">
    <location>
        <begin position="1"/>
        <end position="36"/>
    </location>
</feature>
<dbReference type="Proteomes" id="UP000240971">
    <property type="component" value="Unassembled WGS sequence"/>
</dbReference>